<dbReference type="RefSeq" id="WP_045054607.1">
    <property type="nucleotide sequence ID" value="NZ_CAWMDP010000042.1"/>
</dbReference>
<dbReference type="Pfam" id="PF09837">
    <property type="entry name" value="DUF2064"/>
    <property type="match status" value="1"/>
</dbReference>
<dbReference type="PATRIC" id="fig|1618023.3.peg.3861"/>
<keyword evidence="2" id="KW-1185">Reference proteome</keyword>
<dbReference type="InterPro" id="IPR029044">
    <property type="entry name" value="Nucleotide-diphossugar_trans"/>
</dbReference>
<name>A0A0D8ZSR6_9CYAN</name>
<dbReference type="PANTHER" id="PTHR36529">
    <property type="entry name" value="SLL1095 PROTEIN"/>
    <property type="match status" value="1"/>
</dbReference>
<gene>
    <name evidence="1" type="ORF">UH38_10465</name>
</gene>
<dbReference type="SUPFAM" id="SSF53448">
    <property type="entry name" value="Nucleotide-diphospho-sugar transferases"/>
    <property type="match status" value="1"/>
</dbReference>
<dbReference type="Proteomes" id="UP000032452">
    <property type="component" value="Unassembled WGS sequence"/>
</dbReference>
<dbReference type="NCBIfam" id="TIGR04282">
    <property type="entry name" value="glyco_like_cofC"/>
    <property type="match status" value="1"/>
</dbReference>
<reference evidence="1 2" key="1">
    <citation type="submission" date="2015-02" db="EMBL/GenBank/DDBJ databases">
        <title>Draft genome of a novel marine cyanobacterium (Chroococcales) isolated from South Atlantic Ocean.</title>
        <authorList>
            <person name="Rigonato J."/>
            <person name="Alvarenga D.O."/>
            <person name="Branco L.H."/>
            <person name="Varani A.M."/>
            <person name="Brandini F.P."/>
            <person name="Fiore M.F."/>
        </authorList>
    </citation>
    <scope>NUCLEOTIDE SEQUENCE [LARGE SCALE GENOMIC DNA]</scope>
    <source>
        <strain evidence="1 2">CENA595</strain>
    </source>
</reference>
<proteinExistence type="predicted"/>
<dbReference type="AlphaFoldDB" id="A0A0D8ZSR6"/>
<dbReference type="OrthoDB" id="9810303at2"/>
<organism evidence="1 2">
    <name type="scientific">Aliterella atlantica CENA595</name>
    <dbReference type="NCBI Taxonomy" id="1618023"/>
    <lineage>
        <taxon>Bacteria</taxon>
        <taxon>Bacillati</taxon>
        <taxon>Cyanobacteriota</taxon>
        <taxon>Cyanophyceae</taxon>
        <taxon>Chroococcidiopsidales</taxon>
        <taxon>Aliterellaceae</taxon>
        <taxon>Aliterella</taxon>
    </lineage>
</organism>
<dbReference type="EMBL" id="JYON01000009">
    <property type="protein sequence ID" value="KJH71803.1"/>
    <property type="molecule type" value="Genomic_DNA"/>
</dbReference>
<sequence length="207" mass="23135">MTQQRLIVFTRYPEPGKTKTRLIPTLGALGAATLQQQMTEYVLSQAKALQGIHPISIEVRFVGGEQQLMQNWLGEHLQYVAQGTGDLGCRMATALAEAFQNKIELVAIIGSDCPQLQAELIYQAFQLLNHDRDLVLGPALDGGYYLIGLRRLIPELFTGIDWGTERVLQQTVNIAKTLNLEIAYLPTLADVDRPEDLHIWQNIITKP</sequence>
<dbReference type="PANTHER" id="PTHR36529:SF1">
    <property type="entry name" value="GLYCOSYLTRANSFERASE"/>
    <property type="match status" value="1"/>
</dbReference>
<dbReference type="InterPro" id="IPR018641">
    <property type="entry name" value="Trfase_1_rSAM/seldom-assoc"/>
</dbReference>
<evidence type="ECO:0000313" key="1">
    <source>
        <dbReference type="EMBL" id="KJH71803.1"/>
    </source>
</evidence>
<comment type="caution">
    <text evidence="1">The sequence shown here is derived from an EMBL/GenBank/DDBJ whole genome shotgun (WGS) entry which is preliminary data.</text>
</comment>
<evidence type="ECO:0008006" key="3">
    <source>
        <dbReference type="Google" id="ProtNLM"/>
    </source>
</evidence>
<accession>A0A0D8ZSR6</accession>
<protein>
    <recommendedName>
        <fullName evidence="3">Glycosyltransferase</fullName>
    </recommendedName>
</protein>
<evidence type="ECO:0000313" key="2">
    <source>
        <dbReference type="Proteomes" id="UP000032452"/>
    </source>
</evidence>
<dbReference type="Gene3D" id="3.90.550.10">
    <property type="entry name" value="Spore Coat Polysaccharide Biosynthesis Protein SpsA, Chain A"/>
    <property type="match status" value="1"/>
</dbReference>
<dbReference type="STRING" id="1618023.UH38_10465"/>